<accession>A0A2K3CV25</accession>
<organism evidence="3 4">
    <name type="scientific">Chlamydomonas reinhardtii</name>
    <name type="common">Chlamydomonas smithii</name>
    <dbReference type="NCBI Taxonomy" id="3055"/>
    <lineage>
        <taxon>Eukaryota</taxon>
        <taxon>Viridiplantae</taxon>
        <taxon>Chlorophyta</taxon>
        <taxon>core chlorophytes</taxon>
        <taxon>Chlorophyceae</taxon>
        <taxon>CS clade</taxon>
        <taxon>Chlamydomonadales</taxon>
        <taxon>Chlamydomonadaceae</taxon>
        <taxon>Chlamydomonas</taxon>
    </lineage>
</organism>
<feature type="compositionally biased region" description="Low complexity" evidence="1">
    <location>
        <begin position="557"/>
        <end position="573"/>
    </location>
</feature>
<keyword evidence="4" id="KW-1185">Reference proteome</keyword>
<dbReference type="Proteomes" id="UP000006906">
    <property type="component" value="Chromosome 16"/>
</dbReference>
<evidence type="ECO:0000313" key="3">
    <source>
        <dbReference type="EMBL" id="PNW72124.1"/>
    </source>
</evidence>
<sequence length="1031" mass="102708">MGFMTVRSSGATSVSQEELLEVSIQLRESSGLYFAKAPSADAAGNVVAVTTRFLPDACPMVTHAISSEAATADCAGRKTKLDFAVPLELFNCSAYVLDDFFRGFFVQLRVYVATEPCAPPTSVIYAGPPVNALDGQQGCTYAAITGGCKPSTCLGWNTDLAALQAAQLAATKGTPAEQPVAPTSQKEQWKTIVPAVVGAAVGALVVAAIVAVVLLRSGGMLGGKRRREAAGGGRRVKRGGGGTDGARGADCDSGDYDQFADALQPHGHYDEDLMASPGPRGMDLNDEELLKAERRSAAPYDYDSEAEGGNGRLDSTLMSPATHARTLGLSGGSQIFWGLSGHWLRSPRFGGLGASGTGGEMTRLRPHGGLDSAAASPTVPSSPGVHFVRMRAHGRDDTVSRSAALLPRPHRRPSMAAGATAAAAQSGVASPEMGGTSGAGGLGYGGPYYPGGAATNAARTVSTAPNSPGMAAFDGGSAARAAAVARAAAASMAAYSAANAGGLRGSQWDRRERAAHGELVSEHSPPIRRHGSVVESGMGSAAAHGGTSRLAHETRPSAALEASASAAAAAQAARPRQHRTSAPGSGELDGLPTWSEPAGAAGARGSAPVDFCNDAGHSPTGAPRNSSPYAAPHGAAAAGRGVYLDSYNSPQMHSRSAADAAAGTALAVSAGCIQGSPPHQAAHDAPSGPVSTSASITTAPYSPPGLPTGGGDYGSSCLGAGPSPAPSSTGGRYAAHPRAAGAPGGGAVEMAGRQRAATDTGEGLLMSRQPREARTSASGVPTGGARGAWTALWGGGGASAGTTASGGGSTGWALPPSSNASTEPQVQVTVESAATAAAPPSPNRSRWLARAPPPSRLGRVQQPLEPAAGVVYGRSITGSPDRLVAATEPQVAVVLDGEEGGRAGNSTNSSGVRGRMAAALRARSSRNGGFEAPPRRSAPGMGTLDELGTAAPTVAISLHGPEGPNSTGGGGGLLSHIARVVSGIRQPALGQSESGLNAGANAGSTGAAAGTGTVRGLFGRSPQSSEEEKQA</sequence>
<dbReference type="EMBL" id="CM008977">
    <property type="protein sequence ID" value="PNW72124.1"/>
    <property type="molecule type" value="Genomic_DNA"/>
</dbReference>
<keyword evidence="2" id="KW-1133">Transmembrane helix</keyword>
<protein>
    <submittedName>
        <fullName evidence="3">Uncharacterized protein</fullName>
    </submittedName>
</protein>
<evidence type="ECO:0000256" key="2">
    <source>
        <dbReference type="SAM" id="Phobius"/>
    </source>
</evidence>
<dbReference type="ExpressionAtlas" id="A0A2K3CV25">
    <property type="expression patterns" value="baseline"/>
</dbReference>
<feature type="region of interest" description="Disordered" evidence="1">
    <location>
        <begin position="223"/>
        <end position="257"/>
    </location>
</feature>
<keyword evidence="2" id="KW-0812">Transmembrane</keyword>
<feature type="region of interest" description="Disordered" evidence="1">
    <location>
        <begin position="990"/>
        <end position="1031"/>
    </location>
</feature>
<gene>
    <name evidence="3" type="ORF">CHLRE_16g681550v5</name>
</gene>
<feature type="compositionally biased region" description="Low complexity" evidence="1">
    <location>
        <begin position="994"/>
        <end position="1012"/>
    </location>
</feature>
<feature type="transmembrane region" description="Helical" evidence="2">
    <location>
        <begin position="192"/>
        <end position="215"/>
    </location>
</feature>
<proteinExistence type="predicted"/>
<dbReference type="GeneID" id="5717558"/>
<dbReference type="AlphaFoldDB" id="A0A2K3CV25"/>
<dbReference type="Gramene" id="PNW72124">
    <property type="protein sequence ID" value="PNW72124"/>
    <property type="gene ID" value="CHLRE_16g681550v5"/>
</dbReference>
<feature type="compositionally biased region" description="Gly residues" evidence="1">
    <location>
        <begin position="793"/>
        <end position="810"/>
    </location>
</feature>
<feature type="region of interest" description="Disordered" evidence="1">
    <location>
        <begin position="676"/>
        <end position="847"/>
    </location>
</feature>
<dbReference type="OrthoDB" id="545274at2759"/>
<keyword evidence="2" id="KW-0472">Membrane</keyword>
<evidence type="ECO:0000256" key="1">
    <source>
        <dbReference type="SAM" id="MobiDB-lite"/>
    </source>
</evidence>
<dbReference type="InParanoid" id="A0A2K3CV25"/>
<name>A0A2K3CV25_CHLRE</name>
<feature type="compositionally biased region" description="Low complexity" evidence="1">
    <location>
        <begin position="598"/>
        <end position="607"/>
    </location>
</feature>
<dbReference type="RefSeq" id="XP_042916005.1">
    <property type="nucleotide sequence ID" value="XM_043071436.1"/>
</dbReference>
<evidence type="ECO:0000313" key="4">
    <source>
        <dbReference type="Proteomes" id="UP000006906"/>
    </source>
</evidence>
<feature type="compositionally biased region" description="Low complexity" evidence="1">
    <location>
        <begin position="730"/>
        <end position="741"/>
    </location>
</feature>
<feature type="compositionally biased region" description="Polar residues" evidence="1">
    <location>
        <begin position="816"/>
        <end position="830"/>
    </location>
</feature>
<reference evidence="3 4" key="1">
    <citation type="journal article" date="2007" name="Science">
        <title>The Chlamydomonas genome reveals the evolution of key animal and plant functions.</title>
        <authorList>
            <person name="Merchant S.S."/>
            <person name="Prochnik S.E."/>
            <person name="Vallon O."/>
            <person name="Harris E.H."/>
            <person name="Karpowicz S.J."/>
            <person name="Witman G.B."/>
            <person name="Terry A."/>
            <person name="Salamov A."/>
            <person name="Fritz-Laylin L.K."/>
            <person name="Marechal-Drouard L."/>
            <person name="Marshall W.F."/>
            <person name="Qu L.H."/>
            <person name="Nelson D.R."/>
            <person name="Sanderfoot A.A."/>
            <person name="Spalding M.H."/>
            <person name="Kapitonov V.V."/>
            <person name="Ren Q."/>
            <person name="Ferris P."/>
            <person name="Lindquist E."/>
            <person name="Shapiro H."/>
            <person name="Lucas S.M."/>
            <person name="Grimwood J."/>
            <person name="Schmutz J."/>
            <person name="Cardol P."/>
            <person name="Cerutti H."/>
            <person name="Chanfreau G."/>
            <person name="Chen C.L."/>
            <person name="Cognat V."/>
            <person name="Croft M.T."/>
            <person name="Dent R."/>
            <person name="Dutcher S."/>
            <person name="Fernandez E."/>
            <person name="Fukuzawa H."/>
            <person name="Gonzalez-Ballester D."/>
            <person name="Gonzalez-Halphen D."/>
            <person name="Hallmann A."/>
            <person name="Hanikenne M."/>
            <person name="Hippler M."/>
            <person name="Inwood W."/>
            <person name="Jabbari K."/>
            <person name="Kalanon M."/>
            <person name="Kuras R."/>
            <person name="Lefebvre P.A."/>
            <person name="Lemaire S.D."/>
            <person name="Lobanov A.V."/>
            <person name="Lohr M."/>
            <person name="Manuell A."/>
            <person name="Meier I."/>
            <person name="Mets L."/>
            <person name="Mittag M."/>
            <person name="Mittelmeier T."/>
            <person name="Moroney J.V."/>
            <person name="Moseley J."/>
            <person name="Napoli C."/>
            <person name="Nedelcu A.M."/>
            <person name="Niyogi K."/>
            <person name="Novoselov S.V."/>
            <person name="Paulsen I.T."/>
            <person name="Pazour G."/>
            <person name="Purton S."/>
            <person name="Ral J.P."/>
            <person name="Riano-Pachon D.M."/>
            <person name="Riekhof W."/>
            <person name="Rymarquis L."/>
            <person name="Schroda M."/>
            <person name="Stern D."/>
            <person name="Umen J."/>
            <person name="Willows R."/>
            <person name="Wilson N."/>
            <person name="Zimmer S.L."/>
            <person name="Allmer J."/>
            <person name="Balk J."/>
            <person name="Bisova K."/>
            <person name="Chen C.J."/>
            <person name="Elias M."/>
            <person name="Gendler K."/>
            <person name="Hauser C."/>
            <person name="Lamb M.R."/>
            <person name="Ledford H."/>
            <person name="Long J.C."/>
            <person name="Minagawa J."/>
            <person name="Page M.D."/>
            <person name="Pan J."/>
            <person name="Pootakham W."/>
            <person name="Roje S."/>
            <person name="Rose A."/>
            <person name="Stahlberg E."/>
            <person name="Terauchi A.M."/>
            <person name="Yang P."/>
            <person name="Ball S."/>
            <person name="Bowler C."/>
            <person name="Dieckmann C.L."/>
            <person name="Gladyshev V.N."/>
            <person name="Green P."/>
            <person name="Jorgensen R."/>
            <person name="Mayfield S."/>
            <person name="Mueller-Roeber B."/>
            <person name="Rajamani S."/>
            <person name="Sayre R.T."/>
            <person name="Brokstein P."/>
            <person name="Dubchak I."/>
            <person name="Goodstein D."/>
            <person name="Hornick L."/>
            <person name="Huang Y.W."/>
            <person name="Jhaveri J."/>
            <person name="Luo Y."/>
            <person name="Martinez D."/>
            <person name="Ngau W.C."/>
            <person name="Otillar B."/>
            <person name="Poliakov A."/>
            <person name="Porter A."/>
            <person name="Szajkowski L."/>
            <person name="Werner G."/>
            <person name="Zhou K."/>
            <person name="Grigoriev I.V."/>
            <person name="Rokhsar D.S."/>
            <person name="Grossman A.R."/>
        </authorList>
    </citation>
    <scope>NUCLEOTIDE SEQUENCE [LARGE SCALE GENOMIC DNA]</scope>
    <source>
        <strain evidence="4">CC-503</strain>
    </source>
</reference>
<dbReference type="KEGG" id="cre:CHLRE_16g681550v5"/>
<feature type="compositionally biased region" description="Polar residues" evidence="1">
    <location>
        <begin position="689"/>
        <end position="700"/>
    </location>
</feature>
<feature type="region of interest" description="Disordered" evidence="1">
    <location>
        <begin position="515"/>
        <end position="634"/>
    </location>
</feature>